<feature type="region of interest" description="Disordered" evidence="1">
    <location>
        <begin position="60"/>
        <end position="86"/>
    </location>
</feature>
<gene>
    <name evidence="4" type="ORF">BC793_106315</name>
</gene>
<name>A0A316FJG5_9ACTN</name>
<evidence type="ECO:0000256" key="2">
    <source>
        <dbReference type="SAM" id="Phobius"/>
    </source>
</evidence>
<keyword evidence="2" id="KW-1133">Transmembrane helix</keyword>
<dbReference type="EMBL" id="QGGR01000006">
    <property type="protein sequence ID" value="PWK48285.1"/>
    <property type="molecule type" value="Genomic_DNA"/>
</dbReference>
<comment type="caution">
    <text evidence="4">The sequence shown here is derived from an EMBL/GenBank/DDBJ whole genome shotgun (WGS) entry which is preliminary data.</text>
</comment>
<keyword evidence="5" id="KW-1185">Reference proteome</keyword>
<feature type="domain" description="DM13" evidence="3">
    <location>
        <begin position="97"/>
        <end position="205"/>
    </location>
</feature>
<keyword evidence="2" id="KW-0812">Transmembrane</keyword>
<organism evidence="4 5">
    <name type="scientific">Actinoplanes xinjiangensis</name>
    <dbReference type="NCBI Taxonomy" id="512350"/>
    <lineage>
        <taxon>Bacteria</taxon>
        <taxon>Bacillati</taxon>
        <taxon>Actinomycetota</taxon>
        <taxon>Actinomycetes</taxon>
        <taxon>Micromonosporales</taxon>
        <taxon>Micromonosporaceae</taxon>
        <taxon>Actinoplanes</taxon>
    </lineage>
</organism>
<reference evidence="4 5" key="1">
    <citation type="submission" date="2018-05" db="EMBL/GenBank/DDBJ databases">
        <title>Genomic Encyclopedia of Archaeal and Bacterial Type Strains, Phase II (KMG-II): from individual species to whole genera.</title>
        <authorList>
            <person name="Goeker M."/>
        </authorList>
    </citation>
    <scope>NUCLEOTIDE SEQUENCE [LARGE SCALE GENOMIC DNA]</scope>
    <source>
        <strain evidence="4 5">DSM 45184</strain>
    </source>
</reference>
<evidence type="ECO:0000313" key="4">
    <source>
        <dbReference type="EMBL" id="PWK48285.1"/>
    </source>
</evidence>
<evidence type="ECO:0000256" key="1">
    <source>
        <dbReference type="SAM" id="MobiDB-lite"/>
    </source>
</evidence>
<keyword evidence="2" id="KW-0472">Membrane</keyword>
<proteinExistence type="predicted"/>
<evidence type="ECO:0000313" key="5">
    <source>
        <dbReference type="Proteomes" id="UP000245697"/>
    </source>
</evidence>
<sequence length="207" mass="21842">MIGPPGGLTEPVIRRLLRKPASWIVIAVLGIGGAGALYWFAPWRLFTDTVVTDALSVVPSAGPQPSAAAQPSAGSPPSSQAAAPRDAPVAAVVIAEGTFITHEHDTTGKARLVLNPDGSHQLEIAGLDTSDGPDLRVWLSDQRVRTGTAGWRVFDDGRYAELGKLKGNQGDQVYRLDAGVDPADFRSVSIWCKRFAVSFGAAELTTV</sequence>
<dbReference type="AlphaFoldDB" id="A0A316FJG5"/>
<protein>
    <submittedName>
        <fullName evidence="4">Electron transfer DM13</fullName>
    </submittedName>
</protein>
<dbReference type="Proteomes" id="UP000245697">
    <property type="component" value="Unassembled WGS sequence"/>
</dbReference>
<dbReference type="Pfam" id="PF10517">
    <property type="entry name" value="DM13"/>
    <property type="match status" value="1"/>
</dbReference>
<dbReference type="PROSITE" id="PS51549">
    <property type="entry name" value="DM13"/>
    <property type="match status" value="1"/>
</dbReference>
<feature type="transmembrane region" description="Helical" evidence="2">
    <location>
        <begin position="21"/>
        <end position="41"/>
    </location>
</feature>
<dbReference type="InterPro" id="IPR019545">
    <property type="entry name" value="DM13_domain"/>
</dbReference>
<evidence type="ECO:0000259" key="3">
    <source>
        <dbReference type="PROSITE" id="PS51549"/>
    </source>
</evidence>
<accession>A0A316FJG5</accession>